<feature type="domain" description="Reverse transcriptase/retrotransposon-derived protein RNase H-like" evidence="2">
    <location>
        <begin position="450"/>
        <end position="539"/>
    </location>
</feature>
<dbReference type="PaxDb" id="4097-A0A1S3WXN0"/>
<dbReference type="OrthoDB" id="10055717at2759"/>
<evidence type="ECO:0000259" key="3">
    <source>
        <dbReference type="Pfam" id="PF17921"/>
    </source>
</evidence>
<dbReference type="Gene3D" id="2.40.70.10">
    <property type="entry name" value="Acid Proteases"/>
    <property type="match status" value="1"/>
</dbReference>
<proteinExistence type="predicted"/>
<evidence type="ECO:0000313" key="4">
    <source>
        <dbReference type="RefSeq" id="XP_016432369.1"/>
    </source>
</evidence>
<feature type="domain" description="Integrase zinc-binding" evidence="3">
    <location>
        <begin position="656"/>
        <end position="710"/>
    </location>
</feature>
<dbReference type="InterPro" id="IPR043502">
    <property type="entry name" value="DNA/RNA_pol_sf"/>
</dbReference>
<protein>
    <submittedName>
        <fullName evidence="4">Uncharacterized protein</fullName>
    </submittedName>
</protein>
<gene>
    <name evidence="4" type="primary">LOC107759025</name>
</gene>
<dbReference type="RefSeq" id="XP_016432369.1">
    <property type="nucleotide sequence ID" value="XM_016576883.1"/>
</dbReference>
<reference evidence="4" key="1">
    <citation type="submission" date="2025-08" db="UniProtKB">
        <authorList>
            <consortium name="RefSeq"/>
        </authorList>
    </citation>
    <scope>IDENTIFICATION</scope>
</reference>
<feature type="region of interest" description="Disordered" evidence="1">
    <location>
        <begin position="26"/>
        <end position="85"/>
    </location>
</feature>
<dbReference type="InterPro" id="IPR041588">
    <property type="entry name" value="Integrase_H2C2"/>
</dbReference>
<dbReference type="Pfam" id="PF17921">
    <property type="entry name" value="Integrase_H2C2"/>
    <property type="match status" value="1"/>
</dbReference>
<evidence type="ECO:0000259" key="2">
    <source>
        <dbReference type="Pfam" id="PF17919"/>
    </source>
</evidence>
<dbReference type="PANTHER" id="PTHR33067">
    <property type="entry name" value="RNA-DIRECTED DNA POLYMERASE-RELATED"/>
    <property type="match status" value="1"/>
</dbReference>
<dbReference type="PANTHER" id="PTHR33067:SF32">
    <property type="entry name" value="ASPARTIC PEPTIDASE DDI1-TYPE DOMAIN-CONTAINING PROTEIN"/>
    <property type="match status" value="1"/>
</dbReference>
<dbReference type="AlphaFoldDB" id="A0A1S3WXN0"/>
<name>A0A1S3WXN0_TOBAC</name>
<dbReference type="Pfam" id="PF17919">
    <property type="entry name" value="RT_RNaseH_2"/>
    <property type="match status" value="1"/>
</dbReference>
<dbReference type="SUPFAM" id="SSF56672">
    <property type="entry name" value="DNA/RNA polymerases"/>
    <property type="match status" value="1"/>
</dbReference>
<dbReference type="InterPro" id="IPR021109">
    <property type="entry name" value="Peptidase_aspartic_dom_sf"/>
</dbReference>
<sequence>MEESTNELLKKLLIDNQQLRTDFTNLERQMGNGRELEEVPKKRKDKPIPEGELIPKVTNEPEKTAEIPKQVEAPRPPPPFPQRLQKKNDDRMFSKFLSMLIQYIKDIVAHKRRLTEFETVALTEECTSKVQNKLPQNLKDPGSFTIPVRIGNIDLADRSISHPEGVIGDVLLQIGKFIFPTDFIILDYEADELVPIILGRPLLATGDAIIKVREGKMILRVDDEEAVFNVYKAIQLPSHYEELSMISVVEVDEQIRDAIVYLDDSLEKALMLFDSLGIEEEVEEMMHILDTSCAYMQGTHPFEPLNRPEGPPPKPSIEKAPKFELKPLPSHLQYAYLGDSDTLPIIVSSDFSQLQEEKLLRVLRKHKHALGWTMYNIKGISPAFCIHKILMEEGKNPSVKQQRRHNPMKEVVRKEVIKWLDASIVFPISESKWVDKAKVEGIEKLPPPISAFEELKERLVTAPIIIAPDWEQPFELMCDASDLAIGAVLGQRRNKIFHSIYYASKTLNLDQMNYTVTEKELLQWYGRLTNSNHILWGPKSSSTQIIQPSDTYIRDRRGTENQVAGHLFRLENRNHVAEGGVITETFPDEQLLAITSGTTPWYADYVNFIASGVTPPELTPDNRRRFLHDVRLYMWDEPFLYRLYADQLVRRCVLEEEISSILHSCHASPYRGHHGGDRTTQKVLQSGFYWPKLFKDAHAFVKMCDRCQRTGTITKKHEMPL</sequence>
<dbReference type="Gene3D" id="1.10.340.70">
    <property type="match status" value="1"/>
</dbReference>
<organism evidence="4">
    <name type="scientific">Nicotiana tabacum</name>
    <name type="common">Common tobacco</name>
    <dbReference type="NCBI Taxonomy" id="4097"/>
    <lineage>
        <taxon>Eukaryota</taxon>
        <taxon>Viridiplantae</taxon>
        <taxon>Streptophyta</taxon>
        <taxon>Embryophyta</taxon>
        <taxon>Tracheophyta</taxon>
        <taxon>Spermatophyta</taxon>
        <taxon>Magnoliopsida</taxon>
        <taxon>eudicotyledons</taxon>
        <taxon>Gunneridae</taxon>
        <taxon>Pentapetalae</taxon>
        <taxon>asterids</taxon>
        <taxon>lamiids</taxon>
        <taxon>Solanales</taxon>
        <taxon>Solanaceae</taxon>
        <taxon>Nicotianoideae</taxon>
        <taxon>Nicotianeae</taxon>
        <taxon>Nicotiana</taxon>
    </lineage>
</organism>
<dbReference type="InterPro" id="IPR041577">
    <property type="entry name" value="RT_RNaseH_2"/>
</dbReference>
<dbReference type="KEGG" id="nta:107759025"/>
<evidence type="ECO:0000256" key="1">
    <source>
        <dbReference type="SAM" id="MobiDB-lite"/>
    </source>
</evidence>
<accession>A0A1S3WXN0</accession>